<dbReference type="OrthoDB" id="145878at2157"/>
<sequence>MVSRSRRRLLGAIGTGAALAGGGYWLSRRRGVDCPDQLEPTHEYTQSEFGIWSRPVLDDGTVFVGGGESLIRIGGTRPFRLLALNTRGEPEWVARRDLEGGFGTPCPTADRVFVSTGANRLFAFDRATGHLQWEFDAGNNSTGSMGVITLVHDETVIASVNEPSEDRLEDDRYVVGLSATDGELRWSVAVDGSISNGFTRQGDTVIAVTEDGNALGIDPETGAEQWQTELEGALSWNASPVVFSQTVWVPREDGTVIGFDPETGRIIERLSTGPPAVVDAEKRDGAFGSAVYATDTKLLVGDLGGTVTAYDADQSESWRYEGDARVAALDERDTRIAVVDQRGVYTELDRTTGEQYRSFLLADNRGDDQCGRWPSDERYRGIVTTGRSLFTTGRVVGTNRYRVPVHE</sequence>
<dbReference type="eggNOG" id="arCOG02556">
    <property type="taxonomic scope" value="Archaea"/>
</dbReference>
<evidence type="ECO:0000313" key="4">
    <source>
        <dbReference type="Proteomes" id="UP000001879"/>
    </source>
</evidence>
<evidence type="ECO:0000313" key="2">
    <source>
        <dbReference type="EMBL" id="ADD06197.1"/>
    </source>
</evidence>
<dbReference type="PaxDb" id="547559-Nmag_2638"/>
<dbReference type="PANTHER" id="PTHR34512">
    <property type="entry name" value="CELL SURFACE PROTEIN"/>
    <property type="match status" value="1"/>
</dbReference>
<reference evidence="4" key="1">
    <citation type="submission" date="2010-02" db="EMBL/GenBank/DDBJ databases">
        <title>Complete sequence of chromosome of Natrialba magadii ATCC 43099.</title>
        <authorList>
            <consortium name="US DOE Joint Genome Institute"/>
            <person name="Lucas S."/>
            <person name="Copeland A."/>
            <person name="Lapidus A."/>
            <person name="Cheng J.-F."/>
            <person name="Bruce D."/>
            <person name="Goodwin L."/>
            <person name="Pitluck S."/>
            <person name="Davenport K."/>
            <person name="Saunders E."/>
            <person name="Detter J.C."/>
            <person name="Han C."/>
            <person name="Tapia R."/>
            <person name="Land M."/>
            <person name="Hauser L."/>
            <person name="Kyrpides N."/>
            <person name="Mikhailova N."/>
            <person name="De Castro R.E."/>
            <person name="Maupin-Furlow J.A."/>
            <person name="Woyke T."/>
        </authorList>
    </citation>
    <scope>NUCLEOTIDE SEQUENCE [LARGE SCALE GENOMIC DNA]</scope>
    <source>
        <strain evidence="4">ATCC 43099 / DSM 3394 / CCM 3739 / CIP 104546 / IAM 13178 / JCM 8861 / NBRC 102185 / NCIMB 2190 / MS3</strain>
    </source>
</reference>
<reference evidence="2" key="4">
    <citation type="submission" date="2016-09" db="EMBL/GenBank/DDBJ databases">
        <authorList>
            <person name="Pfeiffer F."/>
        </authorList>
    </citation>
    <scope>NUCLEOTIDE SEQUENCE</scope>
    <source>
        <strain evidence="2">ATCC 43099</strain>
    </source>
</reference>
<protein>
    <submittedName>
        <fullName evidence="2">PQQ repeat protein</fullName>
    </submittedName>
    <submittedName>
        <fullName evidence="3">Pyrrolo-quinoline quinone</fullName>
    </submittedName>
</protein>
<keyword evidence="4" id="KW-1185">Reference proteome</keyword>
<dbReference type="PATRIC" id="fig|547559.17.peg.1404"/>
<dbReference type="EMBL" id="CP001932">
    <property type="protein sequence ID" value="ADD06197.1"/>
    <property type="molecule type" value="Genomic_DNA"/>
</dbReference>
<dbReference type="STRING" id="547559.Nmag_2638"/>
<dbReference type="Pfam" id="PF13360">
    <property type="entry name" value="PQQ_2"/>
    <property type="match status" value="2"/>
</dbReference>
<dbReference type="InterPro" id="IPR015943">
    <property type="entry name" value="WD40/YVTN_repeat-like_dom_sf"/>
</dbReference>
<dbReference type="InterPro" id="IPR002372">
    <property type="entry name" value="PQQ_rpt_dom"/>
</dbReference>
<dbReference type="Gene3D" id="2.130.10.10">
    <property type="entry name" value="YVTN repeat-like/Quinoprotein amine dehydrogenase"/>
    <property type="match status" value="2"/>
</dbReference>
<dbReference type="SUPFAM" id="SSF50998">
    <property type="entry name" value="Quinoprotein alcohol dehydrogenase-like"/>
    <property type="match status" value="2"/>
</dbReference>
<dbReference type="GeneID" id="8825493"/>
<dbReference type="Proteomes" id="UP000001879">
    <property type="component" value="Chromosome"/>
</dbReference>
<dbReference type="Proteomes" id="UP000011543">
    <property type="component" value="Unassembled WGS sequence"/>
</dbReference>
<dbReference type="KEGG" id="nmg:Nmag_2638"/>
<accession>D3SZ05</accession>
<reference evidence="2 4" key="2">
    <citation type="journal article" date="2012" name="BMC Genomics">
        <title>A comparative genomics perspective on the genetic content of the alkaliphilic haloarchaeon Natrialba magadii ATCC 43099T.</title>
        <authorList>
            <person name="Siddaramappa S."/>
            <person name="Challacombe J.F."/>
            <person name="Decastro R.E."/>
            <person name="Pfeiffer F."/>
            <person name="Sastre D.E."/>
            <person name="Gimenez M.I."/>
            <person name="Paggi R.A."/>
            <person name="Detter J.C."/>
            <person name="Davenport K.W."/>
            <person name="Goodwin L.A."/>
            <person name="Kyrpides N."/>
            <person name="Tapia R."/>
            <person name="Pitluck S."/>
            <person name="Lucas S."/>
            <person name="Woyke T."/>
            <person name="Maupin-Furlow J.A."/>
        </authorList>
    </citation>
    <scope>NUCLEOTIDE SEQUENCE [LARGE SCALE GENOMIC DNA]</scope>
    <source>
        <strain evidence="2">ATCC 43099</strain>
        <strain evidence="4">ATCC 43099 / DSM 3394 / CCM 3739 / CIP 104546 / IAM 13178 / JCM 8861 / NBRC 102185 / NCIMB 2190 / MS3</strain>
    </source>
</reference>
<evidence type="ECO:0000259" key="1">
    <source>
        <dbReference type="Pfam" id="PF13360"/>
    </source>
</evidence>
<dbReference type="InterPro" id="IPR018391">
    <property type="entry name" value="PQQ_b-propeller_rpt"/>
</dbReference>
<feature type="domain" description="Pyrrolo-quinoline quinone repeat" evidence="1">
    <location>
        <begin position="170"/>
        <end position="272"/>
    </location>
</feature>
<dbReference type="AlphaFoldDB" id="D3SZ05"/>
<gene>
    <name evidence="2" type="ordered locus">Nmag_2638</name>
    <name evidence="3" type="ORF">C500_07198</name>
</gene>
<dbReference type="PANTHER" id="PTHR34512:SF30">
    <property type="entry name" value="OUTER MEMBRANE PROTEIN ASSEMBLY FACTOR BAMB"/>
    <property type="match status" value="1"/>
</dbReference>
<dbReference type="EMBL" id="AOHS01000029">
    <property type="protein sequence ID" value="ELY30804.1"/>
    <property type="molecule type" value="Genomic_DNA"/>
</dbReference>
<evidence type="ECO:0000313" key="5">
    <source>
        <dbReference type="Proteomes" id="UP000011543"/>
    </source>
</evidence>
<evidence type="ECO:0000313" key="3">
    <source>
        <dbReference type="EMBL" id="ELY30804.1"/>
    </source>
</evidence>
<proteinExistence type="predicted"/>
<name>D3SZ05_NATMM</name>
<reference evidence="3 5" key="3">
    <citation type="journal article" date="2014" name="PLoS Genet.">
        <title>Phylogenetically driven sequencing of extremely halophilic archaea reveals strategies for static and dynamic osmo-response.</title>
        <authorList>
            <person name="Becker E.A."/>
            <person name="Seitzer P.M."/>
            <person name="Tritt A."/>
            <person name="Larsen D."/>
            <person name="Krusor M."/>
            <person name="Yao A.I."/>
            <person name="Wu D."/>
            <person name="Madern D."/>
            <person name="Eisen J.A."/>
            <person name="Darling A.E."/>
            <person name="Facciotti M.T."/>
        </authorList>
    </citation>
    <scope>NUCLEOTIDE SEQUENCE [LARGE SCALE GENOMIC DNA]</scope>
    <source>
        <strain evidence="5">ATCC 43099 / DSM 3394 / CCM 3739 / CIP 104546 / IAM 13178 / JCM 8861 / NBRC 102185 / NCIMB 2190 / MS3</strain>
        <strain evidence="3">MS-3</strain>
    </source>
</reference>
<organism evidence="2 4">
    <name type="scientific">Natrialba magadii (strain ATCC 43099 / DSM 3394 / CCM 3739 / CIP 104546 / IAM 13178 / JCM 8861 / NBRC 102185 / NCIMB 2190 / MS3)</name>
    <name type="common">Natronobacterium magadii</name>
    <dbReference type="NCBI Taxonomy" id="547559"/>
    <lineage>
        <taxon>Archaea</taxon>
        <taxon>Methanobacteriati</taxon>
        <taxon>Methanobacteriota</taxon>
        <taxon>Stenosarchaea group</taxon>
        <taxon>Halobacteria</taxon>
        <taxon>Halobacteriales</taxon>
        <taxon>Natrialbaceae</taxon>
        <taxon>Natrialba</taxon>
    </lineage>
</organism>
<dbReference type="RefSeq" id="WP_004215135.1">
    <property type="nucleotide sequence ID" value="NC_013922.1"/>
</dbReference>
<dbReference type="SMART" id="SM00564">
    <property type="entry name" value="PQQ"/>
    <property type="match status" value="6"/>
</dbReference>
<dbReference type="HOGENOM" id="CLU_656598_0_0_2"/>
<feature type="domain" description="Pyrrolo-quinoline quinone repeat" evidence="1">
    <location>
        <begin position="53"/>
        <end position="158"/>
    </location>
</feature>
<dbReference type="InterPro" id="IPR011047">
    <property type="entry name" value="Quinoprotein_ADH-like_sf"/>
</dbReference>